<dbReference type="InterPro" id="IPR007253">
    <property type="entry name" value="Cell_wall-bd_2"/>
</dbReference>
<evidence type="ECO:0000259" key="3">
    <source>
        <dbReference type="Pfam" id="PF07995"/>
    </source>
</evidence>
<proteinExistence type="predicted"/>
<evidence type="ECO:0000256" key="2">
    <source>
        <dbReference type="SAM" id="SignalP"/>
    </source>
</evidence>
<dbReference type="PANTHER" id="PTHR19328">
    <property type="entry name" value="HEDGEHOG-INTERACTING PROTEIN"/>
    <property type="match status" value="1"/>
</dbReference>
<accession>A0A411YI10</accession>
<evidence type="ECO:0000256" key="1">
    <source>
        <dbReference type="SAM" id="MobiDB-lite"/>
    </source>
</evidence>
<organism evidence="5 6">
    <name type="scientific">Egibacter rhizosphaerae</name>
    <dbReference type="NCBI Taxonomy" id="1670831"/>
    <lineage>
        <taxon>Bacteria</taxon>
        <taxon>Bacillati</taxon>
        <taxon>Actinomycetota</taxon>
        <taxon>Nitriliruptoria</taxon>
        <taxon>Egibacterales</taxon>
        <taxon>Egibacteraceae</taxon>
        <taxon>Egibacter</taxon>
    </lineage>
</organism>
<dbReference type="PANTHER" id="PTHR19328:SF13">
    <property type="entry name" value="HIPL1 PROTEIN"/>
    <property type="match status" value="1"/>
</dbReference>
<dbReference type="AlphaFoldDB" id="A0A411YI10"/>
<dbReference type="InterPro" id="IPR011042">
    <property type="entry name" value="6-blade_b-propeller_TolB-like"/>
</dbReference>
<dbReference type="EMBL" id="CP036402">
    <property type="protein sequence ID" value="QBI20965.1"/>
    <property type="molecule type" value="Genomic_DNA"/>
</dbReference>
<evidence type="ECO:0000313" key="5">
    <source>
        <dbReference type="EMBL" id="QBI20965.1"/>
    </source>
</evidence>
<dbReference type="InterPro" id="IPR039561">
    <property type="entry name" value="Peptidase_M15C"/>
</dbReference>
<evidence type="ECO:0008006" key="7">
    <source>
        <dbReference type="Google" id="ProtNLM"/>
    </source>
</evidence>
<dbReference type="InterPro" id="IPR009045">
    <property type="entry name" value="Zn_M74/Hedgehog-like"/>
</dbReference>
<dbReference type="Gene3D" id="2.120.10.30">
    <property type="entry name" value="TolB, C-terminal domain"/>
    <property type="match status" value="1"/>
</dbReference>
<reference evidence="5 6" key="1">
    <citation type="submission" date="2019-01" db="EMBL/GenBank/DDBJ databases">
        <title>Egibacter rhizosphaerae EGI 80759T.</title>
        <authorList>
            <person name="Chen D.-D."/>
            <person name="Tian Y."/>
            <person name="Jiao J.-Y."/>
            <person name="Zhang X.-T."/>
            <person name="Zhang Y.-G."/>
            <person name="Zhang Y."/>
            <person name="Xiao M."/>
            <person name="Shu W.-S."/>
            <person name="Li W.-J."/>
        </authorList>
    </citation>
    <scope>NUCLEOTIDE SEQUENCE [LARGE SCALE GENOMIC DNA]</scope>
    <source>
        <strain evidence="5 6">EGI 80759</strain>
    </source>
</reference>
<feature type="domain" description="Peptidase M15C" evidence="4">
    <location>
        <begin position="788"/>
        <end position="867"/>
    </location>
</feature>
<feature type="region of interest" description="Disordered" evidence="1">
    <location>
        <begin position="483"/>
        <end position="529"/>
    </location>
</feature>
<dbReference type="Pfam" id="PF04122">
    <property type="entry name" value="CW_binding_2"/>
    <property type="match status" value="3"/>
</dbReference>
<gene>
    <name evidence="5" type="ORF">ER308_16215</name>
</gene>
<dbReference type="SUPFAM" id="SSF55166">
    <property type="entry name" value="Hedgehog/DD-peptidase"/>
    <property type="match status" value="1"/>
</dbReference>
<protein>
    <recommendedName>
        <fullName evidence="7">Peptidase M15C domain-containing protein</fullName>
    </recommendedName>
</protein>
<dbReference type="Proteomes" id="UP000291469">
    <property type="component" value="Chromosome"/>
</dbReference>
<dbReference type="Pfam" id="PF13539">
    <property type="entry name" value="Peptidase_M15_4"/>
    <property type="match status" value="1"/>
</dbReference>
<sequence>MSAHPLGSTRILAAAAAAVGALALVGLVLATGSAGAAEHDGADPTVPRVAGADRFETAAEVAGDGWETAATAVVATGRDFPDALTAGALAASRDAPLLLTESDELPGATADALDDLEVEEVLLVGGPAAVDEAVAGELEGLVDDVDRLSGRDRYETAAEVAAAAAEGTDVEEALVVSGEDFADALAAGALLDGQRPVLLALPGALPQSTADALDELAPDRATLLGGEAALDAAVAEDVAALVDETDRLAGDDRYGTSIAAVTRALDEGADTEALAASGATFADGLSAGPLAARLDAPLVLVPAERLTDALDAALRDDVDLEAARIVGGEAAVSAFVAEELAAAFAGDPRPSPPEDPVEITETDIATGLDAPWDVVFRENGDVLVTERDSGRVLELDAEGGTQEVHRFDVNNAGEGGLLGLAERPGTGDLYAYYSRANENRVTRLSDPGEAEEVVFDGIPHGSIHNGGRIAFGPDGYLWVATGDAGDGQRSQDPRDPAGAILRLEPDGSVPSDNPTWDGGEPSPVYATGIRNSQGLDWDAEGRLWASEFGPDVDDEVNVITAGGNYGWPDETGVTGDPELEDPVFVRQPPVASWSGLEVLVDGAIPQWEGDVLVAALRGERLWRLEVDGDEVTASEELLTSERGRLREVVTAPDGSLWVLTNNTDGRGDPRAGDDRIIRLGAEPEATTRALNDDERDAMNGTSWEQGCPVDPPDLAIVETPHWDFAHQLRTGELVVADDIAGEVADIMSDLAAARFPIERMEPIAAYGGDDDASMEANNSSAFNCRPITGSNTWSEHSFGTAIDLNPVQNPYRRDGEVLPPAGEAYLDRGNERPGMIVEGDAVVEAFDARGWEWGGRWRSLDDWMHFERP</sequence>
<dbReference type="InterPro" id="IPR012938">
    <property type="entry name" value="Glc/Sorbosone_DH"/>
</dbReference>
<keyword evidence="6" id="KW-1185">Reference proteome</keyword>
<dbReference type="InterPro" id="IPR011041">
    <property type="entry name" value="Quinoprot_gluc/sorb_DH_b-prop"/>
</dbReference>
<dbReference type="Gene3D" id="3.40.50.12090">
    <property type="match status" value="1"/>
</dbReference>
<dbReference type="Pfam" id="PF07995">
    <property type="entry name" value="GSDH"/>
    <property type="match status" value="1"/>
</dbReference>
<dbReference type="Gene3D" id="3.30.1380.10">
    <property type="match status" value="1"/>
</dbReference>
<feature type="domain" description="Glucose/Sorbosone dehydrogenase" evidence="3">
    <location>
        <begin position="368"/>
        <end position="666"/>
    </location>
</feature>
<dbReference type="SUPFAM" id="SSF50952">
    <property type="entry name" value="Soluble quinoprotein glucose dehydrogenase"/>
    <property type="match status" value="1"/>
</dbReference>
<keyword evidence="2" id="KW-0732">Signal</keyword>
<dbReference type="RefSeq" id="WP_131155958.1">
    <property type="nucleotide sequence ID" value="NZ_CP036402.1"/>
</dbReference>
<evidence type="ECO:0000259" key="4">
    <source>
        <dbReference type="Pfam" id="PF13539"/>
    </source>
</evidence>
<dbReference type="GO" id="GO:0008233">
    <property type="term" value="F:peptidase activity"/>
    <property type="evidence" value="ECO:0007669"/>
    <property type="project" value="InterPro"/>
</dbReference>
<feature type="signal peptide" evidence="2">
    <location>
        <begin position="1"/>
        <end position="36"/>
    </location>
</feature>
<name>A0A411YI10_9ACTN</name>
<evidence type="ECO:0000313" key="6">
    <source>
        <dbReference type="Proteomes" id="UP000291469"/>
    </source>
</evidence>
<dbReference type="OrthoDB" id="9770043at2"/>
<feature type="chain" id="PRO_5019010159" description="Peptidase M15C domain-containing protein" evidence="2">
    <location>
        <begin position="37"/>
        <end position="869"/>
    </location>
</feature>
<dbReference type="KEGG" id="erz:ER308_16215"/>